<keyword evidence="5 8" id="KW-1133">Transmembrane helix</keyword>
<evidence type="ECO:0000256" key="7">
    <source>
        <dbReference type="SAM" id="MobiDB-lite"/>
    </source>
</evidence>
<dbReference type="OrthoDB" id="9770347at2"/>
<keyword evidence="10" id="KW-1185">Reference proteome</keyword>
<evidence type="ECO:0000313" key="9">
    <source>
        <dbReference type="EMBL" id="SNS73414.1"/>
    </source>
</evidence>
<dbReference type="EMBL" id="FZOO01000007">
    <property type="protein sequence ID" value="SNS73414.1"/>
    <property type="molecule type" value="Genomic_DNA"/>
</dbReference>
<keyword evidence="4 8" id="KW-0812">Transmembrane</keyword>
<feature type="transmembrane region" description="Helical" evidence="8">
    <location>
        <begin position="312"/>
        <end position="329"/>
    </location>
</feature>
<evidence type="ECO:0000313" key="10">
    <source>
        <dbReference type="Proteomes" id="UP000198373"/>
    </source>
</evidence>
<keyword evidence="3" id="KW-1003">Cell membrane</keyword>
<reference evidence="10" key="1">
    <citation type="submission" date="2017-06" db="EMBL/GenBank/DDBJ databases">
        <authorList>
            <person name="Varghese N."/>
            <person name="Submissions S."/>
        </authorList>
    </citation>
    <scope>NUCLEOTIDE SEQUENCE [LARGE SCALE GENOMIC DNA]</scope>
    <source>
        <strain evidence="10">DSM 46839</strain>
    </source>
</reference>
<dbReference type="CDD" id="cd13127">
    <property type="entry name" value="MATE_tuaB_like"/>
    <property type="match status" value="1"/>
</dbReference>
<evidence type="ECO:0000256" key="6">
    <source>
        <dbReference type="ARBA" id="ARBA00023136"/>
    </source>
</evidence>
<evidence type="ECO:0000256" key="3">
    <source>
        <dbReference type="ARBA" id="ARBA00022475"/>
    </source>
</evidence>
<feature type="transmembrane region" description="Helical" evidence="8">
    <location>
        <begin position="349"/>
        <end position="369"/>
    </location>
</feature>
<proteinExistence type="inferred from homology"/>
<protein>
    <submittedName>
        <fullName evidence="9">Polysaccharide transporter, PST family</fullName>
    </submittedName>
</protein>
<feature type="transmembrane region" description="Helical" evidence="8">
    <location>
        <begin position="467"/>
        <end position="487"/>
    </location>
</feature>
<evidence type="ECO:0000256" key="5">
    <source>
        <dbReference type="ARBA" id="ARBA00022989"/>
    </source>
</evidence>
<evidence type="ECO:0000256" key="8">
    <source>
        <dbReference type="SAM" id="Phobius"/>
    </source>
</evidence>
<dbReference type="Proteomes" id="UP000198373">
    <property type="component" value="Unassembled WGS sequence"/>
</dbReference>
<dbReference type="Pfam" id="PF13440">
    <property type="entry name" value="Polysacc_synt_3"/>
    <property type="match status" value="1"/>
</dbReference>
<keyword evidence="6 8" id="KW-0472">Membrane</keyword>
<feature type="transmembrane region" description="Helical" evidence="8">
    <location>
        <begin position="433"/>
        <end position="455"/>
    </location>
</feature>
<accession>A0A239GZF9</accession>
<evidence type="ECO:0000256" key="1">
    <source>
        <dbReference type="ARBA" id="ARBA00004651"/>
    </source>
</evidence>
<gene>
    <name evidence="9" type="ORF">SAMN06893096_10790</name>
</gene>
<comment type="subcellular location">
    <subcellularLocation>
        <location evidence="1">Cell membrane</location>
        <topology evidence="1">Multi-pass membrane protein</topology>
    </subcellularLocation>
</comment>
<evidence type="ECO:0000256" key="2">
    <source>
        <dbReference type="ARBA" id="ARBA00007430"/>
    </source>
</evidence>
<dbReference type="PANTHER" id="PTHR30250:SF10">
    <property type="entry name" value="LIPOPOLYSACCHARIDE BIOSYNTHESIS PROTEIN WZXC"/>
    <property type="match status" value="1"/>
</dbReference>
<dbReference type="InterPro" id="IPR050833">
    <property type="entry name" value="Poly_Biosynth_Transport"/>
</dbReference>
<dbReference type="AlphaFoldDB" id="A0A239GZF9"/>
<feature type="transmembrane region" description="Helical" evidence="8">
    <location>
        <begin position="134"/>
        <end position="152"/>
    </location>
</feature>
<feature type="transmembrane region" description="Helical" evidence="8">
    <location>
        <begin position="193"/>
        <end position="214"/>
    </location>
</feature>
<feature type="region of interest" description="Disordered" evidence="7">
    <location>
        <begin position="1"/>
        <end position="26"/>
    </location>
</feature>
<feature type="transmembrane region" description="Helical" evidence="8">
    <location>
        <begin position="102"/>
        <end position="122"/>
    </location>
</feature>
<feature type="transmembrane region" description="Helical" evidence="8">
    <location>
        <begin position="164"/>
        <end position="187"/>
    </location>
</feature>
<sequence length="506" mass="50993">MSSAVEPRAAGTPGTPDPPAPSGRGLGGVAARGAAVTLAGQGARILLQLASVVVLARLLSPYEYGLMAVGLIVVGIGEVVRDLGLTTAAIRAPELTRHQRDGLFWVSTAAGLVLAAVAVGAAGLVADAFSQAELVPVVQALALTFVLNGLAAQYRAGLTRDLRFGAVAGTDLLAQAVALAVAVAAAAGGAGHWALVAQQLTVGAVGLVAVVALARWVPGRPRRGAGLGPLLRFGGGLTGTHVVYYVGNNLDSMALGLWAGPTALGVYSRGFQLLMTPLNQLRTPATTVAVPVLSRLQDDQERFGAYLRRGQQALGIPVVVALALAAGAADPLVDLLLGDRWQAVTPVLALLAVAGSAQTLSFVGFWVYLSRGLSGALLRYTTVALALKAVCIAAGVPFGVVGVAAGYAGAALLEWPLSLWWLSRTTVVPVRALLLGALRITAGAALAGGTCAAVTLLTADWPAPGRLAAGLVAGLAAYALCAAHPAVRADLAGVVAWGRQVVGSGR</sequence>
<name>A0A239GZF9_9ACTN</name>
<dbReference type="PANTHER" id="PTHR30250">
    <property type="entry name" value="PST FAMILY PREDICTED COLANIC ACID TRANSPORTER"/>
    <property type="match status" value="1"/>
</dbReference>
<organism evidence="9 10">
    <name type="scientific">Geodermatophilus pulveris</name>
    <dbReference type="NCBI Taxonomy" id="1564159"/>
    <lineage>
        <taxon>Bacteria</taxon>
        <taxon>Bacillati</taxon>
        <taxon>Actinomycetota</taxon>
        <taxon>Actinomycetes</taxon>
        <taxon>Geodermatophilales</taxon>
        <taxon>Geodermatophilaceae</taxon>
        <taxon>Geodermatophilus</taxon>
    </lineage>
</organism>
<dbReference type="RefSeq" id="WP_089306360.1">
    <property type="nucleotide sequence ID" value="NZ_FZOO01000007.1"/>
</dbReference>
<comment type="similarity">
    <text evidence="2">Belongs to the polysaccharide synthase family.</text>
</comment>
<dbReference type="GO" id="GO:0005886">
    <property type="term" value="C:plasma membrane"/>
    <property type="evidence" value="ECO:0007669"/>
    <property type="project" value="UniProtKB-SubCell"/>
</dbReference>
<evidence type="ECO:0000256" key="4">
    <source>
        <dbReference type="ARBA" id="ARBA00022692"/>
    </source>
</evidence>